<accession>A0A7S2MQ48</accession>
<dbReference type="AlphaFoldDB" id="A0A7S2MQ48"/>
<organism evidence="1">
    <name type="scientific">Alexandrium andersonii</name>
    <dbReference type="NCBI Taxonomy" id="327968"/>
    <lineage>
        <taxon>Eukaryota</taxon>
        <taxon>Sar</taxon>
        <taxon>Alveolata</taxon>
        <taxon>Dinophyceae</taxon>
        <taxon>Gonyaulacales</taxon>
        <taxon>Pyrocystaceae</taxon>
        <taxon>Alexandrium</taxon>
    </lineage>
</organism>
<name>A0A7S2MQ48_9DINO</name>
<proteinExistence type="predicted"/>
<gene>
    <name evidence="1" type="ORF">AAND1436_LOCUS36105</name>
</gene>
<dbReference type="EMBL" id="HBGQ01075389">
    <property type="protein sequence ID" value="CAD9496219.1"/>
    <property type="molecule type" value="Transcribed_RNA"/>
</dbReference>
<reference evidence="1" key="1">
    <citation type="submission" date="2021-01" db="EMBL/GenBank/DDBJ databases">
        <authorList>
            <person name="Corre E."/>
            <person name="Pelletier E."/>
            <person name="Niang G."/>
            <person name="Scheremetjew M."/>
            <person name="Finn R."/>
            <person name="Kale V."/>
            <person name="Holt S."/>
            <person name="Cochrane G."/>
            <person name="Meng A."/>
            <person name="Brown T."/>
            <person name="Cohen L."/>
        </authorList>
    </citation>
    <scope>NUCLEOTIDE SEQUENCE</scope>
    <source>
        <strain evidence="1">CCMP2222</strain>
    </source>
</reference>
<evidence type="ECO:0000313" key="1">
    <source>
        <dbReference type="EMBL" id="CAD9496219.1"/>
    </source>
</evidence>
<sequence>MGCAYSGAKNGEKPPWCVYQVGAMGIWEAQLLAVDDGKLKWRTDQSLYTMPRDKLGALVKSMAGWRVMKLDNVSAVTDGDAPRGYPTWKTIVITGAEKTLKVHVATDVEKNAIMTFIKEAAGKN</sequence>
<protein>
    <submittedName>
        <fullName evidence="1">Uncharacterized protein</fullName>
    </submittedName>
</protein>